<keyword evidence="1" id="KW-0443">Lipid metabolism</keyword>
<dbReference type="AlphaFoldDB" id="E8V349"/>
<sequence>MATSPRLRHMRAAEHALPYRVIFEELFAIGKDDPKLQDQRIVNLAKEAFAPSDKTSGHNGAAQAVKSTCPQPELTAAEAERLLFDRIAEVEHKYEELADSKRKREYKTSAEAELSKLETPLLDLLHRIPRSSLCLSGGGIRSAAYSLGVLQALARFRSGGSGPSYKDPEKASVLEQFDYLSTVSGGGYIGSWLTAWTQRVYQAAVDAKKPISPAEAFHAVTRGVAGDVEHTSGDPARRPIRHLREYTSFLAPKLGLTLDTWTLAALVLRNLLVNWVMIVPVILALVAGLQTVHYGVFDLADFMFRHQSVWWWVAAGLLYTLAGTTAGRRMPSCPPADRTPKSDGVMPVLLLFIFPLVFASLFVCMFWSNLGTGWIAAREVLLQRLTLASFITLASVPITRLIRGRKVIEQEHTVAGYLFAGLGAALLTSVLLACTVYTVGLVFDAPLIQGTPVDLHGSLAYTHFSSLWHELRLPPVPPQSVGIEKILHRDSFAAHAFAVLGFPMVWLFLIAASALFSGLLGIFEEDVDREWWARAGGLMMGVLMAWIVGEGMVILAPHLTTTVSKGVGTAVAALTAGLFGALGGASTAGGLGAAAAKSANISKLGRVLKKYGLLVPVLCGLALLIFGALIADFEQWVANRFPGHAISSVHLVIFLVAAALSFLANWAININIFSLHGMYRMRLMRAFLGASNTQRVPNPFTGFDDRDTVYENKIVTGPGMPLHLINTTVNLLGTNNLAWRQRKAEGFTISPLHCGGWRLGYAKTEIYGRKGGLSLSTAMAISGAAFNPNMGYHSSPLVTLVMTLFNVRLGWWLPNPRYQMGKLQARFSGCPEPHLHGDTGHATNLRLDYPPLPNKFLEKKAPRLALGPLLRESLGGTDDEAPFIELTDGGHFENLGLYEMVLRRTRWIVVVDASADPKCQLEDLGNAIRKVEIDLGVPIVFDRQGLRMKEGPAKDNLYCALADIRYDVVDPVDRPMRGQLLYIKAGLNGNEPPDITQYARTHHDFPHEATANQFFNESQFESYRHLGHHALHTILTKGDGAGYTVPNAADGTVLTLIQALFAAAETYTGKIPARKKQQPQNNPPANQGRWRKENGTDTQYAEGES</sequence>
<gene>
    <name evidence="5" type="ordered locus">AciPR4_0489</name>
</gene>
<protein>
    <submittedName>
        <fullName evidence="5">Patatin</fullName>
    </submittedName>
</protein>
<feature type="transmembrane region" description="Helical" evidence="3">
    <location>
        <begin position="535"/>
        <end position="555"/>
    </location>
</feature>
<feature type="transmembrane region" description="Helical" evidence="3">
    <location>
        <begin position="309"/>
        <end position="327"/>
    </location>
</feature>
<dbReference type="eggNOG" id="COG1752">
    <property type="taxonomic scope" value="Bacteria"/>
</dbReference>
<evidence type="ECO:0000313" key="6">
    <source>
        <dbReference type="Proteomes" id="UP000006844"/>
    </source>
</evidence>
<dbReference type="GO" id="GO:0005829">
    <property type="term" value="C:cytosol"/>
    <property type="evidence" value="ECO:0007669"/>
    <property type="project" value="TreeGrafter"/>
</dbReference>
<dbReference type="KEGG" id="tsa:AciPR4_0489"/>
<feature type="transmembrane region" description="Helical" evidence="3">
    <location>
        <begin position="567"/>
        <end position="591"/>
    </location>
</feature>
<dbReference type="SUPFAM" id="SSF52151">
    <property type="entry name" value="FabD/lysophospholipase-like"/>
    <property type="match status" value="1"/>
</dbReference>
<keyword evidence="3" id="KW-0812">Transmembrane</keyword>
<dbReference type="Proteomes" id="UP000006844">
    <property type="component" value="Chromosome"/>
</dbReference>
<feature type="transmembrane region" description="Helical" evidence="3">
    <location>
        <begin position="271"/>
        <end position="289"/>
    </location>
</feature>
<feature type="transmembrane region" description="Helical" evidence="3">
    <location>
        <begin position="380"/>
        <end position="402"/>
    </location>
</feature>
<keyword evidence="6" id="KW-1185">Reference proteome</keyword>
<dbReference type="Pfam" id="PF01734">
    <property type="entry name" value="Patatin"/>
    <property type="match status" value="1"/>
</dbReference>
<dbReference type="InterPro" id="IPR016035">
    <property type="entry name" value="Acyl_Trfase/lysoPLipase"/>
</dbReference>
<dbReference type="PANTHER" id="PTHR10728:SF40">
    <property type="entry name" value="PATATIN FAMILY PROTEIN"/>
    <property type="match status" value="1"/>
</dbReference>
<evidence type="ECO:0000313" key="5">
    <source>
        <dbReference type="EMBL" id="ADV81324.1"/>
    </source>
</evidence>
<reference evidence="5 6" key="1">
    <citation type="journal article" date="2012" name="Stand. Genomic Sci.">
        <title>Complete genome sequence of Terriglobus saanensis type strain SP1PR4(T), an Acidobacteria from tundra soil.</title>
        <authorList>
            <person name="Rawat S.R."/>
            <person name="Mannisto M.K."/>
            <person name="Starovoytov V."/>
            <person name="Goodwin L."/>
            <person name="Nolan M."/>
            <person name="Hauser L."/>
            <person name="Land M."/>
            <person name="Davenport K.W."/>
            <person name="Woyke T."/>
            <person name="Haggblom M.M."/>
        </authorList>
    </citation>
    <scope>NUCLEOTIDE SEQUENCE</scope>
    <source>
        <strain evidence="6">ATCC BAA-1853 / DSM 23119 / SP1PR4</strain>
    </source>
</reference>
<feature type="region of interest" description="Disordered" evidence="2">
    <location>
        <begin position="1071"/>
        <end position="1105"/>
    </location>
</feature>
<feature type="transmembrane region" description="Helical" evidence="3">
    <location>
        <begin position="414"/>
        <end position="443"/>
    </location>
</feature>
<keyword evidence="3" id="KW-1133">Transmembrane helix</keyword>
<dbReference type="InterPro" id="IPR002641">
    <property type="entry name" value="PNPLA_dom"/>
</dbReference>
<feature type="compositionally biased region" description="Low complexity" evidence="2">
    <location>
        <begin position="1078"/>
        <end position="1087"/>
    </location>
</feature>
<dbReference type="eggNOG" id="COG3153">
    <property type="taxonomic scope" value="Bacteria"/>
</dbReference>
<proteinExistence type="predicted"/>
<evidence type="ECO:0000256" key="2">
    <source>
        <dbReference type="SAM" id="MobiDB-lite"/>
    </source>
</evidence>
<dbReference type="RefSeq" id="WP_013567057.1">
    <property type="nucleotide sequence ID" value="NC_014963.1"/>
</dbReference>
<dbReference type="Gene3D" id="3.40.1090.10">
    <property type="entry name" value="Cytosolic phospholipase A2 catalytic domain"/>
    <property type="match status" value="1"/>
</dbReference>
<feature type="transmembrane region" description="Helical" evidence="3">
    <location>
        <begin position="497"/>
        <end position="523"/>
    </location>
</feature>
<feature type="transmembrane region" description="Helical" evidence="3">
    <location>
        <begin position="611"/>
        <end position="631"/>
    </location>
</feature>
<dbReference type="GO" id="GO:0046475">
    <property type="term" value="P:glycerophospholipid catabolic process"/>
    <property type="evidence" value="ECO:0007669"/>
    <property type="project" value="TreeGrafter"/>
</dbReference>
<dbReference type="STRING" id="401053.AciPR4_0489"/>
<name>E8V349_TERSS</name>
<dbReference type="HOGENOM" id="CLU_009252_0_0_0"/>
<feature type="transmembrane region" description="Helical" evidence="3">
    <location>
        <begin position="348"/>
        <end position="368"/>
    </location>
</feature>
<dbReference type="EMBL" id="CP002467">
    <property type="protein sequence ID" value="ADV81324.1"/>
    <property type="molecule type" value="Genomic_DNA"/>
</dbReference>
<evidence type="ECO:0000256" key="3">
    <source>
        <dbReference type="SAM" id="Phobius"/>
    </source>
</evidence>
<feature type="transmembrane region" description="Helical" evidence="3">
    <location>
        <begin position="651"/>
        <end position="675"/>
    </location>
</feature>
<evidence type="ECO:0000256" key="1">
    <source>
        <dbReference type="ARBA" id="ARBA00023098"/>
    </source>
</evidence>
<accession>E8V349</accession>
<keyword evidence="3" id="KW-0472">Membrane</keyword>
<dbReference type="GO" id="GO:0004623">
    <property type="term" value="F:phospholipase A2 activity"/>
    <property type="evidence" value="ECO:0007669"/>
    <property type="project" value="TreeGrafter"/>
</dbReference>
<evidence type="ECO:0000259" key="4">
    <source>
        <dbReference type="Pfam" id="PF01734"/>
    </source>
</evidence>
<dbReference type="PANTHER" id="PTHR10728">
    <property type="entry name" value="CYTOSOLIC PHOSPHOLIPASE A2"/>
    <property type="match status" value="1"/>
</dbReference>
<organism evidence="5 6">
    <name type="scientific">Terriglobus saanensis (strain ATCC BAA-1853 / DSM 23119 / SP1PR4)</name>
    <dbReference type="NCBI Taxonomy" id="401053"/>
    <lineage>
        <taxon>Bacteria</taxon>
        <taxon>Pseudomonadati</taxon>
        <taxon>Acidobacteriota</taxon>
        <taxon>Terriglobia</taxon>
        <taxon>Terriglobales</taxon>
        <taxon>Acidobacteriaceae</taxon>
        <taxon>Terriglobus</taxon>
    </lineage>
</organism>
<feature type="domain" description="PNPLA" evidence="4">
    <location>
        <begin position="133"/>
        <end position="197"/>
    </location>
</feature>